<feature type="compositionally biased region" description="Low complexity" evidence="6">
    <location>
        <begin position="326"/>
        <end position="337"/>
    </location>
</feature>
<evidence type="ECO:0000256" key="5">
    <source>
        <dbReference type="ARBA" id="ARBA00022840"/>
    </source>
</evidence>
<evidence type="ECO:0000256" key="4">
    <source>
        <dbReference type="ARBA" id="ARBA00022777"/>
    </source>
</evidence>
<dbReference type="Gene3D" id="3.30.200.20">
    <property type="entry name" value="Phosphorylase Kinase, domain 1"/>
    <property type="match status" value="1"/>
</dbReference>
<dbReference type="AlphaFoldDB" id="A0A3P3YM22"/>
<dbReference type="PROSITE" id="PS50011">
    <property type="entry name" value="PROTEIN_KINASE_DOM"/>
    <property type="match status" value="1"/>
</dbReference>
<dbReference type="InterPro" id="IPR051175">
    <property type="entry name" value="CLK_kinases"/>
</dbReference>
<keyword evidence="1" id="KW-0723">Serine/threonine-protein kinase</keyword>
<dbReference type="SMART" id="SM00220">
    <property type="entry name" value="S_TKc"/>
    <property type="match status" value="1"/>
</dbReference>
<dbReference type="SUPFAM" id="SSF56112">
    <property type="entry name" value="Protein kinase-like (PK-like)"/>
    <property type="match status" value="1"/>
</dbReference>
<keyword evidence="8" id="KW-0496">Mitochondrion</keyword>
<organism evidence="8 9">
    <name type="scientific">Plasmodiophora brassicae</name>
    <name type="common">Clubroot disease agent</name>
    <dbReference type="NCBI Taxonomy" id="37360"/>
    <lineage>
        <taxon>Eukaryota</taxon>
        <taxon>Sar</taxon>
        <taxon>Rhizaria</taxon>
        <taxon>Endomyxa</taxon>
        <taxon>Phytomyxea</taxon>
        <taxon>Plasmodiophorida</taxon>
        <taxon>Plasmodiophoridae</taxon>
        <taxon>Plasmodiophora</taxon>
    </lineage>
</organism>
<evidence type="ECO:0000313" key="8">
    <source>
        <dbReference type="EMBL" id="SPR01262.1"/>
    </source>
</evidence>
<feature type="compositionally biased region" description="Basic residues" evidence="6">
    <location>
        <begin position="33"/>
        <end position="47"/>
    </location>
</feature>
<evidence type="ECO:0000256" key="2">
    <source>
        <dbReference type="ARBA" id="ARBA00022679"/>
    </source>
</evidence>
<dbReference type="Pfam" id="PF00069">
    <property type="entry name" value="Pkinase"/>
    <property type="match status" value="1"/>
</dbReference>
<geneLocation type="mitochondrion" evidence="8"/>
<protein>
    <recommendedName>
        <fullName evidence="7">Protein kinase domain-containing protein</fullName>
    </recommendedName>
</protein>
<evidence type="ECO:0000313" key="9">
    <source>
        <dbReference type="Proteomes" id="UP000290189"/>
    </source>
</evidence>
<dbReference type="PANTHER" id="PTHR45646:SF11">
    <property type="entry name" value="SERINE_THREONINE-PROTEIN KINASE DOA"/>
    <property type="match status" value="1"/>
</dbReference>
<dbReference type="GO" id="GO:0005634">
    <property type="term" value="C:nucleus"/>
    <property type="evidence" value="ECO:0007669"/>
    <property type="project" value="TreeGrafter"/>
</dbReference>
<keyword evidence="3" id="KW-0547">Nucleotide-binding</keyword>
<dbReference type="InterPro" id="IPR011009">
    <property type="entry name" value="Kinase-like_dom_sf"/>
</dbReference>
<keyword evidence="4" id="KW-0418">Kinase</keyword>
<dbReference type="PANTHER" id="PTHR45646">
    <property type="entry name" value="SERINE/THREONINE-PROTEIN KINASE DOA-RELATED"/>
    <property type="match status" value="1"/>
</dbReference>
<reference evidence="8 9" key="1">
    <citation type="submission" date="2018-03" db="EMBL/GenBank/DDBJ databases">
        <authorList>
            <person name="Fogelqvist J."/>
        </authorList>
    </citation>
    <scope>NUCLEOTIDE SEQUENCE [LARGE SCALE GENOMIC DNA]</scope>
</reference>
<evidence type="ECO:0000256" key="6">
    <source>
        <dbReference type="SAM" id="MobiDB-lite"/>
    </source>
</evidence>
<dbReference type="Proteomes" id="UP000290189">
    <property type="component" value="Unassembled WGS sequence"/>
</dbReference>
<accession>A0A3P3YM22</accession>
<keyword evidence="5" id="KW-0067">ATP-binding</keyword>
<dbReference type="InterPro" id="IPR008271">
    <property type="entry name" value="Ser/Thr_kinase_AS"/>
</dbReference>
<dbReference type="EMBL" id="OVEO01000017">
    <property type="protein sequence ID" value="SPR01262.1"/>
    <property type="molecule type" value="Genomic_DNA"/>
</dbReference>
<feature type="region of interest" description="Disordered" evidence="6">
    <location>
        <begin position="28"/>
        <end position="60"/>
    </location>
</feature>
<keyword evidence="2" id="KW-0808">Transferase</keyword>
<evidence type="ECO:0000259" key="7">
    <source>
        <dbReference type="PROSITE" id="PS50011"/>
    </source>
</evidence>
<dbReference type="InterPro" id="IPR000719">
    <property type="entry name" value="Prot_kinase_dom"/>
</dbReference>
<dbReference type="GO" id="GO:0004674">
    <property type="term" value="F:protein serine/threonine kinase activity"/>
    <property type="evidence" value="ECO:0007669"/>
    <property type="project" value="UniProtKB-KW"/>
</dbReference>
<evidence type="ECO:0000256" key="3">
    <source>
        <dbReference type="ARBA" id="ARBA00022741"/>
    </source>
</evidence>
<name>A0A3P3YM22_PLABS</name>
<dbReference type="GO" id="GO:0005524">
    <property type="term" value="F:ATP binding"/>
    <property type="evidence" value="ECO:0007669"/>
    <property type="project" value="UniProtKB-KW"/>
</dbReference>
<dbReference type="Gene3D" id="1.10.510.10">
    <property type="entry name" value="Transferase(Phosphotransferase) domain 1"/>
    <property type="match status" value="1"/>
</dbReference>
<proteinExistence type="predicted"/>
<gene>
    <name evidence="8" type="ORF">PLBR_LOCUS8477</name>
</gene>
<dbReference type="PROSITE" id="PS00108">
    <property type="entry name" value="PROTEIN_KINASE_ST"/>
    <property type="match status" value="1"/>
</dbReference>
<feature type="region of interest" description="Disordered" evidence="6">
    <location>
        <begin position="324"/>
        <end position="350"/>
    </location>
</feature>
<evidence type="ECO:0000256" key="1">
    <source>
        <dbReference type="ARBA" id="ARBA00022527"/>
    </source>
</evidence>
<sequence>MGSRRDAAYWSGGRQRYRDAYDDDCYRQGSLRREHHRDRRHRRRRSRSPSGGDDDDRKGMIDFRKGERIDGRFEIVRVAGQGTFGTVLECIDHKRDRRRVAVKAVRSVDRYLDAAGIEVEILQKIADADVHRTSLCVRLLSWFSTRHHHRQHMFLVFEYLGRDLYTFMKRNEHRGFAIAHVRSFARQLLQAIGFCHSIKLCHTDLKPENILLCSSDYTLEPDGTSMVRVPVSTDIRVIDFGGATFEHERHARTVATRQYRAPEVILGLPWSYPSDIWSLGCIFAELVTGDLLFNTHDDLEHLALMERVLGGSLPLSMAERALAPYRRSASTSRSSESGSRHSRRRHRRSSECDANELLSLSTGKLRWPDCASGQGSIDHVGAYPALEKIVGDAQLSDLIRKMLRYEPGERLTAHEALKHPFFRTADGQ</sequence>
<feature type="domain" description="Protein kinase" evidence="7">
    <location>
        <begin position="73"/>
        <end position="422"/>
    </location>
</feature>